<reference evidence="2 3" key="1">
    <citation type="submission" date="2016-11" db="EMBL/GenBank/DDBJ databases">
        <title>The macronuclear genome of Stentor coeruleus: a giant cell with tiny introns.</title>
        <authorList>
            <person name="Slabodnick M."/>
            <person name="Ruby J.G."/>
            <person name="Reiff S.B."/>
            <person name="Swart E.C."/>
            <person name="Gosai S."/>
            <person name="Prabakaran S."/>
            <person name="Witkowska E."/>
            <person name="Larue G.E."/>
            <person name="Fisher S."/>
            <person name="Freeman R.M."/>
            <person name="Gunawardena J."/>
            <person name="Chu W."/>
            <person name="Stover N.A."/>
            <person name="Gregory B.D."/>
            <person name="Nowacki M."/>
            <person name="Derisi J."/>
            <person name="Roy S.W."/>
            <person name="Marshall W.F."/>
            <person name="Sood P."/>
        </authorList>
    </citation>
    <scope>NUCLEOTIDE SEQUENCE [LARGE SCALE GENOMIC DNA]</scope>
    <source>
        <strain evidence="2">WM001</strain>
    </source>
</reference>
<evidence type="ECO:0000313" key="3">
    <source>
        <dbReference type="Proteomes" id="UP000187209"/>
    </source>
</evidence>
<dbReference type="Proteomes" id="UP000187209">
    <property type="component" value="Unassembled WGS sequence"/>
</dbReference>
<organism evidence="2 3">
    <name type="scientific">Stentor coeruleus</name>
    <dbReference type="NCBI Taxonomy" id="5963"/>
    <lineage>
        <taxon>Eukaryota</taxon>
        <taxon>Sar</taxon>
        <taxon>Alveolata</taxon>
        <taxon>Ciliophora</taxon>
        <taxon>Postciliodesmatophora</taxon>
        <taxon>Heterotrichea</taxon>
        <taxon>Heterotrichida</taxon>
        <taxon>Stentoridae</taxon>
        <taxon>Stentor</taxon>
    </lineage>
</organism>
<protein>
    <submittedName>
        <fullName evidence="2">Uncharacterized protein</fullName>
    </submittedName>
</protein>
<name>A0A1R2AM85_9CILI</name>
<dbReference type="EMBL" id="MPUH01002086">
    <property type="protein sequence ID" value="OMJ65520.1"/>
    <property type="molecule type" value="Genomic_DNA"/>
</dbReference>
<accession>A0A1R2AM85</accession>
<comment type="caution">
    <text evidence="2">The sequence shown here is derived from an EMBL/GenBank/DDBJ whole genome shotgun (WGS) entry which is preliminary data.</text>
</comment>
<gene>
    <name evidence="2" type="ORF">SteCoe_38065</name>
</gene>
<dbReference type="AlphaFoldDB" id="A0A1R2AM85"/>
<evidence type="ECO:0000256" key="1">
    <source>
        <dbReference type="SAM" id="MobiDB-lite"/>
    </source>
</evidence>
<proteinExistence type="predicted"/>
<feature type="compositionally biased region" description="Polar residues" evidence="1">
    <location>
        <begin position="149"/>
        <end position="160"/>
    </location>
</feature>
<keyword evidence="3" id="KW-1185">Reference proteome</keyword>
<sequence length="160" mass="18977">MGLFDHLFGKNSEDDRDVRSQFFSSSSRVECRQDEDGEMRCKKYVRSSDNPGTEEIEEVPFEFGPGPAFKSMFRPFIKDFDDEDDEDDEHHMMFGGPRFGIFGNFFKDFEQFEKEFLGRNNDFFSERPDFGRFDRQRHDSEFEGFKTKAPSQKDTNIYDI</sequence>
<evidence type="ECO:0000313" key="2">
    <source>
        <dbReference type="EMBL" id="OMJ65520.1"/>
    </source>
</evidence>
<feature type="region of interest" description="Disordered" evidence="1">
    <location>
        <begin position="141"/>
        <end position="160"/>
    </location>
</feature>